<dbReference type="InterPro" id="IPR020846">
    <property type="entry name" value="MFS_dom"/>
</dbReference>
<dbReference type="Gene3D" id="1.20.1250.20">
    <property type="entry name" value="MFS general substrate transporter like domains"/>
    <property type="match status" value="1"/>
</dbReference>
<evidence type="ECO:0000256" key="6">
    <source>
        <dbReference type="SAM" id="Phobius"/>
    </source>
</evidence>
<evidence type="ECO:0000259" key="7">
    <source>
        <dbReference type="PROSITE" id="PS50850"/>
    </source>
</evidence>
<feature type="transmembrane region" description="Helical" evidence="6">
    <location>
        <begin position="350"/>
        <end position="370"/>
    </location>
</feature>
<evidence type="ECO:0000256" key="5">
    <source>
        <dbReference type="ARBA" id="ARBA00023136"/>
    </source>
</evidence>
<accession>A0A2H3J9I2</accession>
<evidence type="ECO:0000256" key="3">
    <source>
        <dbReference type="ARBA" id="ARBA00022692"/>
    </source>
</evidence>
<comment type="subcellular location">
    <subcellularLocation>
        <location evidence="1">Membrane</location>
        <topology evidence="1">Multi-pass membrane protein</topology>
    </subcellularLocation>
</comment>
<dbReference type="PANTHER" id="PTHR43791">
    <property type="entry name" value="PERMEASE-RELATED"/>
    <property type="match status" value="1"/>
</dbReference>
<dbReference type="Proteomes" id="UP000218811">
    <property type="component" value="Unassembled WGS sequence"/>
</dbReference>
<keyword evidence="3 6" id="KW-0812">Transmembrane</keyword>
<dbReference type="EMBL" id="KB467943">
    <property type="protein sequence ID" value="PCH38856.1"/>
    <property type="molecule type" value="Genomic_DNA"/>
</dbReference>
<keyword evidence="9" id="KW-1185">Reference proteome</keyword>
<dbReference type="InterPro" id="IPR011701">
    <property type="entry name" value="MFS"/>
</dbReference>
<feature type="transmembrane region" description="Helical" evidence="6">
    <location>
        <begin position="173"/>
        <end position="194"/>
    </location>
</feature>
<feature type="transmembrane region" description="Helical" evidence="6">
    <location>
        <begin position="382"/>
        <end position="407"/>
    </location>
</feature>
<dbReference type="Pfam" id="PF07690">
    <property type="entry name" value="MFS_1"/>
    <property type="match status" value="1"/>
</dbReference>
<evidence type="ECO:0000256" key="4">
    <source>
        <dbReference type="ARBA" id="ARBA00022989"/>
    </source>
</evidence>
<dbReference type="GO" id="GO:0016020">
    <property type="term" value="C:membrane"/>
    <property type="evidence" value="ECO:0007669"/>
    <property type="project" value="UniProtKB-SubCell"/>
</dbReference>
<dbReference type="OMA" id="ARVCTFA"/>
<feature type="transmembrane region" description="Helical" evidence="6">
    <location>
        <begin position="287"/>
        <end position="307"/>
    </location>
</feature>
<keyword evidence="4 6" id="KW-1133">Transmembrane helix</keyword>
<organism evidence="8 9">
    <name type="scientific">Wolfiporia cocos (strain MD-104)</name>
    <name type="common">Brown rot fungus</name>
    <dbReference type="NCBI Taxonomy" id="742152"/>
    <lineage>
        <taxon>Eukaryota</taxon>
        <taxon>Fungi</taxon>
        <taxon>Dikarya</taxon>
        <taxon>Basidiomycota</taxon>
        <taxon>Agaricomycotina</taxon>
        <taxon>Agaricomycetes</taxon>
        <taxon>Polyporales</taxon>
        <taxon>Phaeolaceae</taxon>
        <taxon>Wolfiporia</taxon>
    </lineage>
</organism>
<evidence type="ECO:0000256" key="2">
    <source>
        <dbReference type="ARBA" id="ARBA00022448"/>
    </source>
</evidence>
<keyword evidence="5 6" id="KW-0472">Membrane</keyword>
<feature type="transmembrane region" description="Helical" evidence="6">
    <location>
        <begin position="451"/>
        <end position="470"/>
    </location>
</feature>
<reference evidence="8 9" key="1">
    <citation type="journal article" date="2012" name="Science">
        <title>The Paleozoic origin of enzymatic lignin decomposition reconstructed from 31 fungal genomes.</title>
        <authorList>
            <person name="Floudas D."/>
            <person name="Binder M."/>
            <person name="Riley R."/>
            <person name="Barry K."/>
            <person name="Blanchette R.A."/>
            <person name="Henrissat B."/>
            <person name="Martinez A.T."/>
            <person name="Otillar R."/>
            <person name="Spatafora J.W."/>
            <person name="Yadav J.S."/>
            <person name="Aerts A."/>
            <person name="Benoit I."/>
            <person name="Boyd A."/>
            <person name="Carlson A."/>
            <person name="Copeland A."/>
            <person name="Coutinho P.M."/>
            <person name="de Vries R.P."/>
            <person name="Ferreira P."/>
            <person name="Findley K."/>
            <person name="Foster B."/>
            <person name="Gaskell J."/>
            <person name="Glotzer D."/>
            <person name="Gorecki P."/>
            <person name="Heitman J."/>
            <person name="Hesse C."/>
            <person name="Hori C."/>
            <person name="Igarashi K."/>
            <person name="Jurgens J.A."/>
            <person name="Kallen N."/>
            <person name="Kersten P."/>
            <person name="Kohler A."/>
            <person name="Kuees U."/>
            <person name="Kumar T.K.A."/>
            <person name="Kuo A."/>
            <person name="LaButti K."/>
            <person name="Larrondo L.F."/>
            <person name="Lindquist E."/>
            <person name="Ling A."/>
            <person name="Lombard V."/>
            <person name="Lucas S."/>
            <person name="Lundell T."/>
            <person name="Martin R."/>
            <person name="McLaughlin D.J."/>
            <person name="Morgenstern I."/>
            <person name="Morin E."/>
            <person name="Murat C."/>
            <person name="Nagy L.G."/>
            <person name="Nolan M."/>
            <person name="Ohm R.A."/>
            <person name="Patyshakuliyeva A."/>
            <person name="Rokas A."/>
            <person name="Ruiz-Duenas F.J."/>
            <person name="Sabat G."/>
            <person name="Salamov A."/>
            <person name="Samejima M."/>
            <person name="Schmutz J."/>
            <person name="Slot J.C."/>
            <person name="St John F."/>
            <person name="Stenlid J."/>
            <person name="Sun H."/>
            <person name="Sun S."/>
            <person name="Syed K."/>
            <person name="Tsang A."/>
            <person name="Wiebenga A."/>
            <person name="Young D."/>
            <person name="Pisabarro A."/>
            <person name="Eastwood D.C."/>
            <person name="Martin F."/>
            <person name="Cullen D."/>
            <person name="Grigoriev I.V."/>
            <person name="Hibbett D.S."/>
        </authorList>
    </citation>
    <scope>NUCLEOTIDE SEQUENCE [LARGE SCALE GENOMIC DNA]</scope>
    <source>
        <strain evidence="8 9">MD-104</strain>
    </source>
</reference>
<dbReference type="PROSITE" id="PS50850">
    <property type="entry name" value="MFS"/>
    <property type="match status" value="1"/>
</dbReference>
<dbReference type="AlphaFoldDB" id="A0A2H3J9I2"/>
<evidence type="ECO:0000313" key="8">
    <source>
        <dbReference type="EMBL" id="PCH38856.1"/>
    </source>
</evidence>
<keyword evidence="2" id="KW-0813">Transport</keyword>
<feature type="transmembrane region" description="Helical" evidence="6">
    <location>
        <begin position="206"/>
        <end position="226"/>
    </location>
</feature>
<dbReference type="OrthoDB" id="1935484at2759"/>
<feature type="domain" description="Major facilitator superfamily (MFS) profile" evidence="7">
    <location>
        <begin position="45"/>
        <end position="477"/>
    </location>
</feature>
<name>A0A2H3J9I2_WOLCO</name>
<evidence type="ECO:0000313" key="9">
    <source>
        <dbReference type="Proteomes" id="UP000218811"/>
    </source>
</evidence>
<feature type="transmembrane region" description="Helical" evidence="6">
    <location>
        <begin position="142"/>
        <end position="161"/>
    </location>
</feature>
<dbReference type="STRING" id="742152.A0A2H3J9I2"/>
<protein>
    <submittedName>
        <fullName evidence="8">MFS general substrate transporter</fullName>
    </submittedName>
</protein>
<proteinExistence type="predicted"/>
<dbReference type="SUPFAM" id="SSF103473">
    <property type="entry name" value="MFS general substrate transporter"/>
    <property type="match status" value="1"/>
</dbReference>
<feature type="transmembrane region" description="Helical" evidence="6">
    <location>
        <begin position="319"/>
        <end position="343"/>
    </location>
</feature>
<sequence>MCSLLLCFRHFIPPDSYEGKHRFDPNAVWTEAEERSLIRKIDIRVMLFCCICFCALQLDRGNLSNALSDNMLKDLNMTTDDYNTGNTIFFISFLFMEIPSQLISKRIGVERWVPMQMVLWSIVAVCQCALTGKISFWATRALLGIFEGGFIPDMVLYLSYFYKGDELPVRLSWFWGSNTLTSVIGALLATGILQMRGMHGWAGWRYLFLIEGAVTLAVGVVALFYLPPSPTQTASVFRGRDGWFSEREETIIVTRILRDDPTKSDMHNRQSITLRLFWRSLTDYDMVPLYILGLMVLIPLSTVKSYFTLSLKSFGFSTFATNLLTIPASFLSIWTLLLIAWFSRRVKQRAWVALIYPLWQIPFYVALLTIKASTGAWTKYGIYLLLMLCPDIQAILVGWCSIARTFFNSGSVRTRSISASIYNMMCQLGSLIASNIYRSNDAPYYHRGNRVLLGLSVLNAALILATKAWYTWRNARRMRVWDTMTSEQKDKYLESTKAMGNKRYAYRQCWCKRRLIVPRME</sequence>
<gene>
    <name evidence="8" type="ORF">WOLCODRAFT_110252</name>
</gene>
<dbReference type="GO" id="GO:0022857">
    <property type="term" value="F:transmembrane transporter activity"/>
    <property type="evidence" value="ECO:0007669"/>
    <property type="project" value="InterPro"/>
</dbReference>
<dbReference type="FunFam" id="1.20.1250.20:FF:000106">
    <property type="entry name" value="MFS transporter, putative"/>
    <property type="match status" value="1"/>
</dbReference>
<dbReference type="PANTHER" id="PTHR43791:SF65">
    <property type="entry name" value="MAJOR FACILITATOR SUPERFAMILY (MFS) PROFILE DOMAIN-CONTAINING PROTEIN-RELATED"/>
    <property type="match status" value="1"/>
</dbReference>
<dbReference type="InterPro" id="IPR036259">
    <property type="entry name" value="MFS_trans_sf"/>
</dbReference>
<feature type="transmembrane region" description="Helical" evidence="6">
    <location>
        <begin position="419"/>
        <end position="439"/>
    </location>
</feature>
<evidence type="ECO:0000256" key="1">
    <source>
        <dbReference type="ARBA" id="ARBA00004141"/>
    </source>
</evidence>